<dbReference type="PANTHER" id="PTHR32089">
    <property type="entry name" value="METHYL-ACCEPTING CHEMOTAXIS PROTEIN MCPB"/>
    <property type="match status" value="1"/>
</dbReference>
<name>A0A060DMR5_9PROT</name>
<dbReference type="PROSITE" id="PS50111">
    <property type="entry name" value="CHEMOTAXIS_TRANSDUC_2"/>
    <property type="match status" value="1"/>
</dbReference>
<dbReference type="GO" id="GO:0004888">
    <property type="term" value="F:transmembrane signaling receptor activity"/>
    <property type="evidence" value="ECO:0007669"/>
    <property type="project" value="InterPro"/>
</dbReference>
<dbReference type="KEGG" id="abq:ABAZ39_10125"/>
<dbReference type="PROSITE" id="PS50885">
    <property type="entry name" value="HAMP"/>
    <property type="match status" value="1"/>
</dbReference>
<dbReference type="GO" id="GO:0035438">
    <property type="term" value="F:cyclic-di-GMP binding"/>
    <property type="evidence" value="ECO:0007669"/>
    <property type="project" value="InterPro"/>
</dbReference>
<dbReference type="InterPro" id="IPR003122">
    <property type="entry name" value="Tar_rcpt_lig-bd"/>
</dbReference>
<dbReference type="InterPro" id="IPR004090">
    <property type="entry name" value="Chemotax_Me-accpt_rcpt"/>
</dbReference>
<evidence type="ECO:0000256" key="7">
    <source>
        <dbReference type="ARBA" id="ARBA00022989"/>
    </source>
</evidence>
<keyword evidence="4" id="KW-0145">Chemotaxis</keyword>
<dbReference type="EMBL" id="CP007793">
    <property type="protein sequence ID" value="AIB12348.1"/>
    <property type="molecule type" value="Genomic_DNA"/>
</dbReference>
<feature type="transmembrane region" description="Helical" evidence="13">
    <location>
        <begin position="188"/>
        <end position="207"/>
    </location>
</feature>
<evidence type="ECO:0000256" key="11">
    <source>
        <dbReference type="PROSITE-ProRule" id="PRU00284"/>
    </source>
</evidence>
<dbReference type="GO" id="GO:0007165">
    <property type="term" value="P:signal transduction"/>
    <property type="evidence" value="ECO:0007669"/>
    <property type="project" value="UniProtKB-KW"/>
</dbReference>
<feature type="compositionally biased region" description="Basic and acidic residues" evidence="12">
    <location>
        <begin position="288"/>
        <end position="301"/>
    </location>
</feature>
<dbReference type="InterPro" id="IPR003660">
    <property type="entry name" value="HAMP_dom"/>
</dbReference>
<evidence type="ECO:0000256" key="4">
    <source>
        <dbReference type="ARBA" id="ARBA00022500"/>
    </source>
</evidence>
<dbReference type="SUPFAM" id="SSF141371">
    <property type="entry name" value="PilZ domain-like"/>
    <property type="match status" value="1"/>
</dbReference>
<evidence type="ECO:0000256" key="9">
    <source>
        <dbReference type="ARBA" id="ARBA00023224"/>
    </source>
</evidence>
<evidence type="ECO:0000256" key="5">
    <source>
        <dbReference type="ARBA" id="ARBA00022519"/>
    </source>
</evidence>
<evidence type="ECO:0000256" key="10">
    <source>
        <dbReference type="ARBA" id="ARBA00029447"/>
    </source>
</evidence>
<keyword evidence="6 13" id="KW-0812">Transmembrane</keyword>
<keyword evidence="9 11" id="KW-0807">Transducer</keyword>
<feature type="domain" description="T-SNARE coiled-coil homology" evidence="15">
    <location>
        <begin position="464"/>
        <end position="516"/>
    </location>
</feature>
<evidence type="ECO:0000259" key="15">
    <source>
        <dbReference type="PROSITE" id="PS50192"/>
    </source>
</evidence>
<evidence type="ECO:0000256" key="12">
    <source>
        <dbReference type="SAM" id="MobiDB-lite"/>
    </source>
</evidence>
<feature type="region of interest" description="Disordered" evidence="12">
    <location>
        <begin position="259"/>
        <end position="311"/>
    </location>
</feature>
<comment type="similarity">
    <text evidence="10">Belongs to the methyl-accepting chemotaxis (MCP) protein family.</text>
</comment>
<evidence type="ECO:0000256" key="2">
    <source>
        <dbReference type="ARBA" id="ARBA00022475"/>
    </source>
</evidence>
<feature type="compositionally biased region" description="Basic and acidic residues" evidence="12">
    <location>
        <begin position="260"/>
        <end position="281"/>
    </location>
</feature>
<dbReference type="Gene3D" id="1.10.287.950">
    <property type="entry name" value="Methyl-accepting chemotaxis protein"/>
    <property type="match status" value="1"/>
</dbReference>
<reference evidence="17 18" key="1">
    <citation type="journal article" date="2014" name="Genome Announc.">
        <title>Complete Genome Sequence of the Model Rhizosphere Strain Azospirillum brasilense Az39, Successfully Applied in Agriculture.</title>
        <authorList>
            <person name="Rivera D."/>
            <person name="Revale S."/>
            <person name="Molina R."/>
            <person name="Gualpa J."/>
            <person name="Puente M."/>
            <person name="Maroniche G."/>
            <person name="Paris G."/>
            <person name="Baker D."/>
            <person name="Clavijo B."/>
            <person name="McLay K."/>
            <person name="Spaepen S."/>
            <person name="Perticari A."/>
            <person name="Vazquez M."/>
            <person name="Wisniewski-Dye F."/>
            <person name="Watkins C."/>
            <person name="Martinez-Abarca F."/>
            <person name="Vanderleyden J."/>
            <person name="Cassan F."/>
        </authorList>
    </citation>
    <scope>NUCLEOTIDE SEQUENCE [LARGE SCALE GENOMIC DNA]</scope>
    <source>
        <strain evidence="17 18">Az39</strain>
    </source>
</reference>
<dbReference type="Pfam" id="PF00672">
    <property type="entry name" value="HAMP"/>
    <property type="match status" value="1"/>
</dbReference>
<dbReference type="SUPFAM" id="SSF58104">
    <property type="entry name" value="Methyl-accepting chemotaxis protein (MCP) signaling domain"/>
    <property type="match status" value="1"/>
</dbReference>
<proteinExistence type="inferred from homology"/>
<protein>
    <submittedName>
        <fullName evidence="17">Chemotaxis protein</fullName>
    </submittedName>
</protein>
<dbReference type="Pfam" id="PF00015">
    <property type="entry name" value="MCPsignal"/>
    <property type="match status" value="1"/>
</dbReference>
<evidence type="ECO:0000259" key="16">
    <source>
        <dbReference type="PROSITE" id="PS50885"/>
    </source>
</evidence>
<dbReference type="SMART" id="SM00304">
    <property type="entry name" value="HAMP"/>
    <property type="match status" value="1"/>
</dbReference>
<dbReference type="RefSeq" id="WP_038529031.1">
    <property type="nucleotide sequence ID" value="NZ_CP007793.1"/>
</dbReference>
<dbReference type="Pfam" id="PF07238">
    <property type="entry name" value="PilZ"/>
    <property type="match status" value="1"/>
</dbReference>
<dbReference type="Gene3D" id="6.10.340.10">
    <property type="match status" value="1"/>
</dbReference>
<dbReference type="CDD" id="cd06225">
    <property type="entry name" value="HAMP"/>
    <property type="match status" value="1"/>
</dbReference>
<keyword evidence="2" id="KW-1003">Cell membrane</keyword>
<evidence type="ECO:0000256" key="6">
    <source>
        <dbReference type="ARBA" id="ARBA00022692"/>
    </source>
</evidence>
<feature type="domain" description="HAMP" evidence="16">
    <location>
        <begin position="208"/>
        <end position="261"/>
    </location>
</feature>
<dbReference type="PROSITE" id="PS50192">
    <property type="entry name" value="T_SNARE"/>
    <property type="match status" value="1"/>
</dbReference>
<accession>A0A060DMR5</accession>
<dbReference type="InterPro" id="IPR004089">
    <property type="entry name" value="MCPsignal_dom"/>
</dbReference>
<dbReference type="GO" id="GO:0005886">
    <property type="term" value="C:plasma membrane"/>
    <property type="evidence" value="ECO:0007669"/>
    <property type="project" value="UniProtKB-SubCell"/>
</dbReference>
<evidence type="ECO:0000256" key="1">
    <source>
        <dbReference type="ARBA" id="ARBA00004429"/>
    </source>
</evidence>
<sequence length="663" mass="70847">MRLSIKVLLLVVLNLLGVLLAVSDVVGLRALNMANADLRSVHDDRVLPLRNLKIISDAYAVFIVDASHKARNGNFTWDESLASARKAKEDIRSHWSAYLANTLNDEERALVDQVKPDMAKADILIERLIGILSDKDSRALDGFVRKELYQTIDPVTDRIGLLIDLQVRVAGESYEAAQKTHDMASTTAWTLLAVGIAMVLLGVMVVVRRVVGPVGRLTAAMRRIADGDYAEAVPGSGGHDEIGAMARAVEVFKANGLENQRMRQEQERQREQAEIAKRDALENMAQTVERETRNAVDRVAERTGQMEGNAAAMARSADAVGANSQSVAAAAEQALRNAQTVAAASEELAASIREIGTQVAQASSITRIAVDKGDQARGTIQSLSDAVQKIGDVAQLIQNIASQTNLLALNATIEAARAGEAGKGFAVVASEVKNLANQTAQATEDIATQIGEIQAATGGAVAAVSTITESITEVDQVAAAIAAAMEEQAAATQEISRNVNQTADAAREVSRRIAEVSSEAQATGDRASDVRTVADDVSGSIDELRGILVRVVRTSMSEVDRRREARYAVDLPARAETSAGNRICRLHNLSSSGAALQVWDGATNGGRGALHIDGFGMPLPFTVVTVEAQSCHVRFELPDEAKAGFEQRFNTLVRDRALRPMAA</sequence>
<dbReference type="PANTHER" id="PTHR32089:SF112">
    <property type="entry name" value="LYSOZYME-LIKE PROTEIN-RELATED"/>
    <property type="match status" value="1"/>
</dbReference>
<feature type="domain" description="Methyl-accepting transducer" evidence="14">
    <location>
        <begin position="288"/>
        <end position="524"/>
    </location>
</feature>
<dbReference type="InterPro" id="IPR009875">
    <property type="entry name" value="PilZ_domain"/>
</dbReference>
<evidence type="ECO:0000313" key="17">
    <source>
        <dbReference type="EMBL" id="AIB12348.1"/>
    </source>
</evidence>
<evidence type="ECO:0000256" key="3">
    <source>
        <dbReference type="ARBA" id="ARBA00022481"/>
    </source>
</evidence>
<dbReference type="Proteomes" id="UP000027186">
    <property type="component" value="Chromosome"/>
</dbReference>
<keyword evidence="8 13" id="KW-0472">Membrane</keyword>
<evidence type="ECO:0000259" key="14">
    <source>
        <dbReference type="PROSITE" id="PS50111"/>
    </source>
</evidence>
<gene>
    <name evidence="17" type="ORF">ABAZ39_10125</name>
</gene>
<evidence type="ECO:0000256" key="8">
    <source>
        <dbReference type="ARBA" id="ARBA00023136"/>
    </source>
</evidence>
<dbReference type="PRINTS" id="PR00260">
    <property type="entry name" value="CHEMTRNSDUCR"/>
</dbReference>
<dbReference type="InterPro" id="IPR000727">
    <property type="entry name" value="T_SNARE_dom"/>
</dbReference>
<keyword evidence="5" id="KW-0997">Cell inner membrane</keyword>
<comment type="subcellular location">
    <subcellularLocation>
        <location evidence="1">Cell inner membrane</location>
        <topology evidence="1">Multi-pass membrane protein</topology>
    </subcellularLocation>
</comment>
<evidence type="ECO:0000313" key="18">
    <source>
        <dbReference type="Proteomes" id="UP000027186"/>
    </source>
</evidence>
<keyword evidence="7 13" id="KW-1133">Transmembrane helix</keyword>
<evidence type="ECO:0000256" key="13">
    <source>
        <dbReference type="SAM" id="Phobius"/>
    </source>
</evidence>
<dbReference type="AlphaFoldDB" id="A0A060DMR5"/>
<dbReference type="SMART" id="SM00283">
    <property type="entry name" value="MA"/>
    <property type="match status" value="1"/>
</dbReference>
<keyword evidence="3" id="KW-0488">Methylation</keyword>
<dbReference type="Pfam" id="PF02203">
    <property type="entry name" value="TarH"/>
    <property type="match status" value="1"/>
</dbReference>
<dbReference type="GO" id="GO:0006935">
    <property type="term" value="P:chemotaxis"/>
    <property type="evidence" value="ECO:0007669"/>
    <property type="project" value="UniProtKB-KW"/>
</dbReference>
<organism evidence="17 18">
    <name type="scientific">Azospirillum argentinense</name>
    <dbReference type="NCBI Taxonomy" id="2970906"/>
    <lineage>
        <taxon>Bacteria</taxon>
        <taxon>Pseudomonadati</taxon>
        <taxon>Pseudomonadota</taxon>
        <taxon>Alphaproteobacteria</taxon>
        <taxon>Rhodospirillales</taxon>
        <taxon>Azospirillaceae</taxon>
        <taxon>Azospirillum</taxon>
    </lineage>
</organism>